<keyword evidence="3" id="KW-1185">Reference proteome</keyword>
<dbReference type="EMBL" id="MG596799">
    <property type="protein sequence ID" value="AUM59707.1"/>
    <property type="molecule type" value="Genomic_DNA"/>
</dbReference>
<evidence type="ECO:0000256" key="1">
    <source>
        <dbReference type="SAM" id="MobiDB-lite"/>
    </source>
</evidence>
<evidence type="ECO:0000313" key="3">
    <source>
        <dbReference type="Proteomes" id="UP000240704"/>
    </source>
</evidence>
<proteinExistence type="predicted"/>
<sequence>MDCYTPPGDVQASRRITGSHLDPDSKEMEAAAMYFAEGLLDAVRGNQSGVRSLIGPARYSDRILEKYCAKLLKSAMGPQSPFLKEPISPALVPYLLGGMTWDGVEALAVRAVHLTEVDDMSDSQGYWPRLGVLGASLGFGPHIRHNHREYRVSYDANNNEVRTDTLDEKAHNHLSFRQDFLLGLPRTGSYASLLIEHGAYDDALRRKIAKWRPSIMARTERLLDPEAGFMPTRAADKRAPVKVNEANFARAVKKVFEQDWDQLDLVCGDPGTALADAEVLMARLLIQKLGVRPPMDAYGMIGMSLLTGISVVNWVQFAVKDKERCGGRIIMQEDLERLIELCEVQAGYTDETDYQLRAGIYAMADSVKSLTKDHWHSKIRACTSAPLWSTNGMYYEHGKGEHGEPTFRKKPFTPNVYE</sequence>
<dbReference type="Proteomes" id="UP000240704">
    <property type="component" value="Segment"/>
</dbReference>
<reference evidence="3" key="1">
    <citation type="submission" date="2017-11" db="EMBL/GenBank/DDBJ databases">
        <title>Genome sequence and characterization of the novel virulent phage PMBT3 infecting Pseudomonas sp.</title>
        <authorList>
            <person name="Koberg S."/>
            <person name="Brinks E."/>
            <person name="Heller K.J."/>
            <person name="Neve H."/>
            <person name="Franz C.M.A.P."/>
        </authorList>
    </citation>
    <scope>NUCLEOTIDE SEQUENCE [LARGE SCALE GENOMIC DNA]</scope>
</reference>
<organism evidence="2 3">
    <name type="scientific">Pseudomonas phage PMBT3</name>
    <dbReference type="NCBI Taxonomy" id="2059856"/>
    <lineage>
        <taxon>Viruses</taxon>
        <taxon>Duplodnaviria</taxon>
        <taxon>Heunggongvirae</taxon>
        <taxon>Uroviricota</taxon>
        <taxon>Caudoviricetes</taxon>
        <taxon>Maxrubnervirus</taxon>
        <taxon>Maxrubnervirus PMBT3</taxon>
    </lineage>
</organism>
<dbReference type="GeneID" id="54987046"/>
<dbReference type="RefSeq" id="YP_009796656.1">
    <property type="nucleotide sequence ID" value="NC_047902.1"/>
</dbReference>
<dbReference type="KEGG" id="vg:54987046"/>
<feature type="region of interest" description="Disordered" evidence="1">
    <location>
        <begin position="1"/>
        <end position="22"/>
    </location>
</feature>
<accession>A0A2I6PI76</accession>
<protein>
    <submittedName>
        <fullName evidence="2">Uncharacterized protein</fullName>
    </submittedName>
</protein>
<name>A0A2I6PI76_9CAUD</name>
<evidence type="ECO:0000313" key="2">
    <source>
        <dbReference type="EMBL" id="AUM59707.1"/>
    </source>
</evidence>